<sequence length="306" mass="34901">MADRSFQPAFLSPRYWPTWFGIGLMRLLCLLPVPWLLALGSGLGRFLGRVIPSRRHIVRRNLEVCFPELPAAERERLADEHFADLGAGVFEAALAWFASDDKLRPHGEVVGLEHLDAAMKDGQGVLLLTGHFTTLELGARYLCLANRPFHAMYRPYENKVMDHYMHHWREARSGLPALPREDLRKLVKALREGRCIWYAPDQTLDRRNAVFAPFFGHPALTISATGRLAQMGRAKVVPYFPARINGRYRVTFFPALEDFPGGDDVADTARINRVLEEGVKLAPSQYFWVHRRFKKRPPGTPDVYAR</sequence>
<keyword evidence="6 9" id="KW-1133">Transmembrane helix</keyword>
<dbReference type="InterPro" id="IPR011920">
    <property type="entry name" value="Lipid_A_LpxL_LpxP"/>
</dbReference>
<evidence type="ECO:0000313" key="11">
    <source>
        <dbReference type="Proteomes" id="UP000238220"/>
    </source>
</evidence>
<dbReference type="Proteomes" id="UP000238220">
    <property type="component" value="Unassembled WGS sequence"/>
</dbReference>
<keyword evidence="3 9" id="KW-0808">Transferase</keyword>
<dbReference type="CDD" id="cd07984">
    <property type="entry name" value="LPLAT_LABLAT-like"/>
    <property type="match status" value="1"/>
</dbReference>
<evidence type="ECO:0000256" key="4">
    <source>
        <dbReference type="ARBA" id="ARBA00022692"/>
    </source>
</evidence>
<dbReference type="AlphaFoldDB" id="A0A2S5TJT8"/>
<keyword evidence="7 9" id="KW-0472">Membrane</keyword>
<evidence type="ECO:0000256" key="2">
    <source>
        <dbReference type="ARBA" id="ARBA00022519"/>
    </source>
</evidence>
<evidence type="ECO:0000256" key="5">
    <source>
        <dbReference type="ARBA" id="ARBA00022985"/>
    </source>
</evidence>
<evidence type="ECO:0000313" key="10">
    <source>
        <dbReference type="EMBL" id="PPE75249.1"/>
    </source>
</evidence>
<dbReference type="PANTHER" id="PTHR30606">
    <property type="entry name" value="LIPID A BIOSYNTHESIS LAUROYL ACYLTRANSFERASE"/>
    <property type="match status" value="1"/>
</dbReference>
<dbReference type="OrthoDB" id="9803456at2"/>
<keyword evidence="8 9" id="KW-0012">Acyltransferase</keyword>
<reference evidence="10 11" key="1">
    <citation type="submission" date="2018-02" db="EMBL/GenBank/DDBJ databases">
        <title>Genome sequencing of Solimonas sp. HR-BB.</title>
        <authorList>
            <person name="Lee Y."/>
            <person name="Jeon C.O."/>
        </authorList>
    </citation>
    <scope>NUCLEOTIDE SEQUENCE [LARGE SCALE GENOMIC DNA]</scope>
    <source>
        <strain evidence="10 11">HR-BB</strain>
    </source>
</reference>
<comment type="catalytic activity">
    <reaction evidence="9">
        <text>an alpha-Kdo-(2-&gt;4)-alpha-Kdo-(2-&gt;6)-lipid IVA + a fatty acyl-[ACP] = an alpha-Kdo-(2-&gt;4)-alpha-Kdo-(2-&gt;6)-(acyl)-lipid IVA + holo-[ACP]</text>
        <dbReference type="Rhea" id="RHEA:69396"/>
        <dbReference type="Rhea" id="RHEA-COMP:9685"/>
        <dbReference type="Rhea" id="RHEA-COMP:14125"/>
        <dbReference type="ChEBI" id="CHEBI:64479"/>
        <dbReference type="ChEBI" id="CHEBI:138651"/>
        <dbReference type="ChEBI" id="CHEBI:176429"/>
        <dbReference type="ChEBI" id="CHEBI:176430"/>
        <dbReference type="EC" id="2.3.1.241"/>
    </reaction>
</comment>
<evidence type="ECO:0000256" key="8">
    <source>
        <dbReference type="ARBA" id="ARBA00023315"/>
    </source>
</evidence>
<organism evidence="10 11">
    <name type="scientific">Solimonas fluminis</name>
    <dbReference type="NCBI Taxonomy" id="2086571"/>
    <lineage>
        <taxon>Bacteria</taxon>
        <taxon>Pseudomonadati</taxon>
        <taxon>Pseudomonadota</taxon>
        <taxon>Gammaproteobacteria</taxon>
        <taxon>Nevskiales</taxon>
        <taxon>Nevskiaceae</taxon>
        <taxon>Solimonas</taxon>
    </lineage>
</organism>
<comment type="caution">
    <text evidence="10">The sequence shown here is derived from an EMBL/GenBank/DDBJ whole genome shotgun (WGS) entry which is preliminary data.</text>
</comment>
<dbReference type="PANTHER" id="PTHR30606:SF9">
    <property type="entry name" value="LIPID A BIOSYNTHESIS LAUROYLTRANSFERASE"/>
    <property type="match status" value="1"/>
</dbReference>
<dbReference type="UniPathway" id="UPA00360">
    <property type="reaction ID" value="UER00485"/>
</dbReference>
<evidence type="ECO:0000256" key="3">
    <source>
        <dbReference type="ARBA" id="ARBA00022679"/>
    </source>
</evidence>
<accession>A0A2S5TJT8</accession>
<dbReference type="GO" id="GO:0009103">
    <property type="term" value="P:lipopolysaccharide biosynthetic process"/>
    <property type="evidence" value="ECO:0007669"/>
    <property type="project" value="UniProtKB-UniRule"/>
</dbReference>
<comment type="similarity">
    <text evidence="9">Belongs to the LpxL/LpxM/LpxP family.</text>
</comment>
<comment type="subcellular location">
    <subcellularLocation>
        <location evidence="9">Cell inner membrane</location>
        <topology evidence="9">Single-pass membrane protein</topology>
    </subcellularLocation>
</comment>
<feature type="short sequence motif" description="HXXXXD motif" evidence="9">
    <location>
        <begin position="131"/>
        <end position="136"/>
    </location>
</feature>
<keyword evidence="1 9" id="KW-1003">Cell membrane</keyword>
<dbReference type="InterPro" id="IPR004960">
    <property type="entry name" value="LipA_acyltrans"/>
</dbReference>
<dbReference type="GO" id="GO:0008913">
    <property type="term" value="F:Kdo2-lipid IVA acyltransferase activity"/>
    <property type="evidence" value="ECO:0007669"/>
    <property type="project" value="UniProtKB-EC"/>
</dbReference>
<keyword evidence="5 9" id="KW-0448">Lipopolysaccharide biosynthesis</keyword>
<comment type="pathway">
    <text evidence="9">Bacterial outer membrane biogenesis; lipopolysaccharide biosynthesis.</text>
</comment>
<keyword evidence="4 9" id="KW-0812">Transmembrane</keyword>
<dbReference type="PIRSF" id="PIRSF026649">
    <property type="entry name" value="MsbB"/>
    <property type="match status" value="1"/>
</dbReference>
<dbReference type="GO" id="GO:0005886">
    <property type="term" value="C:plasma membrane"/>
    <property type="evidence" value="ECO:0007669"/>
    <property type="project" value="UniProtKB-SubCell"/>
</dbReference>
<evidence type="ECO:0000256" key="1">
    <source>
        <dbReference type="ARBA" id="ARBA00022475"/>
    </source>
</evidence>
<protein>
    <recommendedName>
        <fullName evidence="9">Lipid A biosynthesis acyltransferase</fullName>
        <ecNumber evidence="9">2.3.1.241</ecNumber>
    </recommendedName>
    <alternativeName>
        <fullName evidence="9">Kdo(2)-lipid IV(A) acyltransferase</fullName>
    </alternativeName>
</protein>
<dbReference type="UniPathway" id="UPA00030"/>
<evidence type="ECO:0000256" key="7">
    <source>
        <dbReference type="ARBA" id="ARBA00023136"/>
    </source>
</evidence>
<dbReference type="RefSeq" id="WP_104229475.1">
    <property type="nucleotide sequence ID" value="NZ_PSNW01000002.1"/>
</dbReference>
<evidence type="ECO:0000256" key="6">
    <source>
        <dbReference type="ARBA" id="ARBA00022989"/>
    </source>
</evidence>
<comment type="pathway">
    <text evidence="9">Glycolipid biosynthesis; KDO(2)-lipid A biosynthesis; KDO(2)-lipid A from CMP-3-deoxy-D-manno-octulosonate and lipid IV(A): step 3/4.</text>
</comment>
<keyword evidence="2 9" id="KW-0997">Cell inner membrane</keyword>
<dbReference type="EMBL" id="PSNW01000002">
    <property type="protein sequence ID" value="PPE75249.1"/>
    <property type="molecule type" value="Genomic_DNA"/>
</dbReference>
<comment type="function">
    <text evidence="9">Catalyzes the transfer of an acyl chain from an acyl-[acyl-carrier-protein] (ACP) to a Kdo(2)-lipid IV(A) to form a Kdo(2)-(acyl)-lipid IV(A).</text>
</comment>
<dbReference type="GO" id="GO:0036104">
    <property type="term" value="P:Kdo2-lipid A biosynthetic process"/>
    <property type="evidence" value="ECO:0007669"/>
    <property type="project" value="UniProtKB-UniRule"/>
</dbReference>
<name>A0A2S5TJT8_9GAMM</name>
<evidence type="ECO:0000256" key="9">
    <source>
        <dbReference type="HAMAP-Rule" id="MF_01942"/>
    </source>
</evidence>
<dbReference type="EC" id="2.3.1.241" evidence="9"/>
<keyword evidence="11" id="KW-1185">Reference proteome</keyword>
<proteinExistence type="inferred from homology"/>
<gene>
    <name evidence="9" type="primary">lpxL</name>
    <name evidence="10" type="ORF">C3942_06150</name>
</gene>
<dbReference type="HAMAP" id="MF_01942">
    <property type="entry name" value="Lipid_A_LpxL_LpxP"/>
    <property type="match status" value="1"/>
</dbReference>
<dbReference type="GO" id="GO:0009245">
    <property type="term" value="P:lipid A biosynthetic process"/>
    <property type="evidence" value="ECO:0007669"/>
    <property type="project" value="InterPro"/>
</dbReference>
<dbReference type="NCBIfam" id="TIGR02207">
    <property type="entry name" value="lipid_A_htrB"/>
    <property type="match status" value="1"/>
</dbReference>
<dbReference type="Pfam" id="PF03279">
    <property type="entry name" value="Lip_A_acyltrans"/>
    <property type="match status" value="1"/>
</dbReference>